<protein>
    <submittedName>
        <fullName evidence="2">ParA family protein</fullName>
    </submittedName>
</protein>
<sequence length="270" mass="29821">MICQKRPFIYAVANQKGGVGKTTTALTLASSLSVLGQNVLLIDLDPQASLTAHLAIEPEMVENSIGSLLVSDSSDIERFIIKKYKIKDGGCIDIIPSNINLAKIESNLSASNGGGLQLKEKLKYLPDYYDYVIIDSSPALSVLLISAIAACDGIIIPVEADYLSVRGVELLIKTIQKVEQALNVKCYYKLLITMFDKRTNSSAKSLNYFKSNYKENSFDSYINVDTKFKDASFVKKPLTYYEAKSRGSMDYLHIAREILSVSAETAQEEE</sequence>
<evidence type="ECO:0000259" key="1">
    <source>
        <dbReference type="Pfam" id="PF13614"/>
    </source>
</evidence>
<evidence type="ECO:0000313" key="3">
    <source>
        <dbReference type="Proteomes" id="UP000316562"/>
    </source>
</evidence>
<comment type="caution">
    <text evidence="2">The sequence shown here is derived from an EMBL/GenBank/DDBJ whole genome shotgun (WGS) entry which is preliminary data.</text>
</comment>
<reference evidence="2 3" key="1">
    <citation type="journal article" date="2019" name="ISME J.">
        <title>Insights into ecological role of a new deltaproteobacterial order Candidatus Acidulodesulfobacterales by metagenomics and metatranscriptomics.</title>
        <authorList>
            <person name="Tan S."/>
            <person name="Liu J."/>
            <person name="Fang Y."/>
            <person name="Hedlund B.P."/>
            <person name="Lian Z.H."/>
            <person name="Huang L.Y."/>
            <person name="Li J.T."/>
            <person name="Huang L.N."/>
            <person name="Li W.J."/>
            <person name="Jiang H.C."/>
            <person name="Dong H.L."/>
            <person name="Shu W.S."/>
        </authorList>
    </citation>
    <scope>NUCLEOTIDE SEQUENCE [LARGE SCALE GENOMIC DNA]</scope>
    <source>
        <strain evidence="2">AP2</strain>
    </source>
</reference>
<dbReference type="EMBL" id="SGBC01000003">
    <property type="protein sequence ID" value="RZD16196.1"/>
    <property type="molecule type" value="Genomic_DNA"/>
</dbReference>
<gene>
    <name evidence="2" type="ORF">EVJ46_08395</name>
</gene>
<accession>A0A519BG01</accession>
<dbReference type="Pfam" id="PF13614">
    <property type="entry name" value="AAA_31"/>
    <property type="match status" value="1"/>
</dbReference>
<dbReference type="InterPro" id="IPR050678">
    <property type="entry name" value="DNA_Partitioning_ATPase"/>
</dbReference>
<dbReference type="Gene3D" id="3.40.50.300">
    <property type="entry name" value="P-loop containing nucleotide triphosphate hydrolases"/>
    <property type="match status" value="1"/>
</dbReference>
<dbReference type="InterPro" id="IPR025669">
    <property type="entry name" value="AAA_dom"/>
</dbReference>
<proteinExistence type="predicted"/>
<evidence type="ECO:0000313" key="2">
    <source>
        <dbReference type="EMBL" id="RZD16196.1"/>
    </source>
</evidence>
<dbReference type="PANTHER" id="PTHR13696:SF69">
    <property type="entry name" value="PLASMID PARTITIONING PROTEIN-RELATED"/>
    <property type="match status" value="1"/>
</dbReference>
<dbReference type="InterPro" id="IPR027417">
    <property type="entry name" value="P-loop_NTPase"/>
</dbReference>
<organism evidence="2 3">
    <name type="scientific">Acididesulfobacter guangdongensis</name>
    <dbReference type="NCBI Taxonomy" id="2597225"/>
    <lineage>
        <taxon>Bacteria</taxon>
        <taxon>Deltaproteobacteria</taxon>
        <taxon>Candidatus Acidulodesulfobacterales</taxon>
        <taxon>Candidatus Acididesulfobacter</taxon>
    </lineage>
</organism>
<feature type="domain" description="AAA" evidence="1">
    <location>
        <begin position="10"/>
        <end position="184"/>
    </location>
</feature>
<dbReference type="PANTHER" id="PTHR13696">
    <property type="entry name" value="P-LOOP CONTAINING NUCLEOSIDE TRIPHOSPHATE HYDROLASE"/>
    <property type="match status" value="1"/>
</dbReference>
<name>A0A519BG01_ACIG2</name>
<dbReference type="SUPFAM" id="SSF52540">
    <property type="entry name" value="P-loop containing nucleoside triphosphate hydrolases"/>
    <property type="match status" value="1"/>
</dbReference>
<dbReference type="AlphaFoldDB" id="A0A519BG01"/>
<dbReference type="CDD" id="cd02042">
    <property type="entry name" value="ParAB_family"/>
    <property type="match status" value="1"/>
</dbReference>
<dbReference type="FunFam" id="3.40.50.300:FF:000285">
    <property type="entry name" value="Sporulation initiation inhibitor Soj"/>
    <property type="match status" value="1"/>
</dbReference>
<dbReference type="Proteomes" id="UP000316562">
    <property type="component" value="Unassembled WGS sequence"/>
</dbReference>